<dbReference type="CDD" id="cd02440">
    <property type="entry name" value="AdoMet_MTases"/>
    <property type="match status" value="1"/>
</dbReference>
<accession>A0A8H9J1G2</accession>
<reference evidence="5" key="1">
    <citation type="journal article" date="2014" name="Int. J. Syst. Evol. Microbiol.">
        <title>Complete genome sequence of Corynebacterium casei LMG S-19264T (=DSM 44701T), isolated from a smear-ripened cheese.</title>
        <authorList>
            <consortium name="US DOE Joint Genome Institute (JGI-PGF)"/>
            <person name="Walter F."/>
            <person name="Albersmeier A."/>
            <person name="Kalinowski J."/>
            <person name="Ruckert C."/>
        </authorList>
    </citation>
    <scope>NUCLEOTIDE SEQUENCE</scope>
    <source>
        <strain evidence="5">CGMCC 4.7679</strain>
    </source>
</reference>
<dbReference type="RefSeq" id="WP_145935369.1">
    <property type="nucleotide sequence ID" value="NZ_BNAV01000004.1"/>
</dbReference>
<reference evidence="5" key="2">
    <citation type="submission" date="2020-09" db="EMBL/GenBank/DDBJ databases">
        <authorList>
            <person name="Sun Q."/>
            <person name="Zhou Y."/>
        </authorList>
    </citation>
    <scope>NUCLEOTIDE SEQUENCE</scope>
    <source>
        <strain evidence="5">CGMCC 4.7679</strain>
    </source>
</reference>
<gene>
    <name evidence="5" type="ORF">GCM10017566_37160</name>
</gene>
<keyword evidence="3 5" id="KW-0808">Transferase</keyword>
<protein>
    <submittedName>
        <fullName evidence="5">Methyltransferase</fullName>
    </submittedName>
</protein>
<keyword evidence="2 5" id="KW-0489">Methyltransferase</keyword>
<evidence type="ECO:0000313" key="5">
    <source>
        <dbReference type="EMBL" id="GHF60104.1"/>
    </source>
</evidence>
<keyword evidence="6" id="KW-1185">Reference proteome</keyword>
<dbReference type="InterPro" id="IPR029063">
    <property type="entry name" value="SAM-dependent_MTases_sf"/>
</dbReference>
<dbReference type="AlphaFoldDB" id="A0A8H9J1G2"/>
<organism evidence="5 6">
    <name type="scientific">Amycolatopsis bartoniae</name>
    <dbReference type="NCBI Taxonomy" id="941986"/>
    <lineage>
        <taxon>Bacteria</taxon>
        <taxon>Bacillati</taxon>
        <taxon>Actinomycetota</taxon>
        <taxon>Actinomycetes</taxon>
        <taxon>Pseudonocardiales</taxon>
        <taxon>Pseudonocardiaceae</taxon>
        <taxon>Amycolatopsis</taxon>
    </lineage>
</organism>
<evidence type="ECO:0000256" key="3">
    <source>
        <dbReference type="ARBA" id="ARBA00022679"/>
    </source>
</evidence>
<dbReference type="OrthoDB" id="9797252at2"/>
<dbReference type="InterPro" id="IPR013216">
    <property type="entry name" value="Methyltransf_11"/>
</dbReference>
<feature type="domain" description="Methyltransferase type 11" evidence="4">
    <location>
        <begin position="40"/>
        <end position="132"/>
    </location>
</feature>
<comment type="caution">
    <text evidence="5">The sequence shown here is derived from an EMBL/GenBank/DDBJ whole genome shotgun (WGS) entry which is preliminary data.</text>
</comment>
<dbReference type="Pfam" id="PF08241">
    <property type="entry name" value="Methyltransf_11"/>
    <property type="match status" value="1"/>
</dbReference>
<dbReference type="PANTHER" id="PTHR44942">
    <property type="entry name" value="METHYLTRANSF_11 DOMAIN-CONTAINING PROTEIN"/>
    <property type="match status" value="1"/>
</dbReference>
<dbReference type="EMBL" id="BNAV01000004">
    <property type="protein sequence ID" value="GHF60104.1"/>
    <property type="molecule type" value="Genomic_DNA"/>
</dbReference>
<evidence type="ECO:0000256" key="2">
    <source>
        <dbReference type="ARBA" id="ARBA00022603"/>
    </source>
</evidence>
<dbReference type="Proteomes" id="UP000658656">
    <property type="component" value="Unassembled WGS sequence"/>
</dbReference>
<dbReference type="SUPFAM" id="SSF53335">
    <property type="entry name" value="S-adenosyl-L-methionine-dependent methyltransferases"/>
    <property type="match status" value="1"/>
</dbReference>
<evidence type="ECO:0000256" key="1">
    <source>
        <dbReference type="ARBA" id="ARBA00008361"/>
    </source>
</evidence>
<dbReference type="GO" id="GO:0032259">
    <property type="term" value="P:methylation"/>
    <property type="evidence" value="ECO:0007669"/>
    <property type="project" value="UniProtKB-KW"/>
</dbReference>
<name>A0A8H9J1G2_9PSEU</name>
<sequence>MTTWDYTTLAATYSLRPPYAPRAIDRIVGLAATAHPRAADIGAGTGHLTLDLLARGCRVDAVEPNAAMAEVGRSRTAEHDQVGWSAGTGEESGLPGFTYDLVTFGSSFNTTDRPAALRESARLLVDRGHLACLWNHRQLDDPLQFEIESLIRSRVPGYSYGLRREDQGPVIEKSGLFGEVTVIEEPILHEVAATDWLAAWRSHATLQRQAGPLFDDLVSEIERIALSLGQEVLDVPYLTVGWTARLLEGRP</sequence>
<dbReference type="Gene3D" id="3.40.50.150">
    <property type="entry name" value="Vaccinia Virus protein VP39"/>
    <property type="match status" value="1"/>
</dbReference>
<comment type="similarity">
    <text evidence="1">Belongs to the methyltransferase superfamily.</text>
</comment>
<proteinExistence type="inferred from homology"/>
<dbReference type="GO" id="GO:0008757">
    <property type="term" value="F:S-adenosylmethionine-dependent methyltransferase activity"/>
    <property type="evidence" value="ECO:0007669"/>
    <property type="project" value="InterPro"/>
</dbReference>
<evidence type="ECO:0000259" key="4">
    <source>
        <dbReference type="Pfam" id="PF08241"/>
    </source>
</evidence>
<dbReference type="PANTHER" id="PTHR44942:SF4">
    <property type="entry name" value="METHYLTRANSFERASE TYPE 11 DOMAIN-CONTAINING PROTEIN"/>
    <property type="match status" value="1"/>
</dbReference>
<evidence type="ECO:0000313" key="6">
    <source>
        <dbReference type="Proteomes" id="UP000658656"/>
    </source>
</evidence>
<dbReference type="InterPro" id="IPR051052">
    <property type="entry name" value="Diverse_substrate_MTase"/>
</dbReference>